<sequence>MNAVRFLLIALVLAFGSTHVATAGDMDTVDQATQTRYHSLIAELRCVVCQNRSIAESDAPLAADLRDVVRRRIQAGQTNAEIKHYLVVRYGDWILYDPPIQTSTVLLWGGPFMLLAIGLLIVVMTMRRRPISAAPATSSTDTGADTDKLARILAEDRAREQERGR</sequence>
<dbReference type="GO" id="GO:0046872">
    <property type="term" value="F:metal ion binding"/>
    <property type="evidence" value="ECO:0007669"/>
    <property type="project" value="UniProtKB-KW"/>
</dbReference>
<feature type="chain" id="PRO_5018820914" description="Cytochrome c-type biogenesis protein" evidence="7">
    <location>
        <begin position="24"/>
        <end position="165"/>
    </location>
</feature>
<dbReference type="PANTHER" id="PTHR47870:SF1">
    <property type="entry name" value="CYTOCHROME C-TYPE BIOGENESIS PROTEIN CCMH"/>
    <property type="match status" value="1"/>
</dbReference>
<reference evidence="10 11" key="1">
    <citation type="submission" date="2013-10" db="EMBL/GenBank/DDBJ databases">
        <title>Salinisphaera japonica YTM-1 Genome Sequencing.</title>
        <authorList>
            <person name="Lai Q."/>
            <person name="Li C."/>
            <person name="Shao Z."/>
        </authorList>
    </citation>
    <scope>NUCLEOTIDE SEQUENCE [LARGE SCALE GENOMIC DNA]</scope>
    <source>
        <strain evidence="10 11">YTM-1</strain>
    </source>
</reference>
<evidence type="ECO:0000256" key="7">
    <source>
        <dbReference type="RuleBase" id="RU364112"/>
    </source>
</evidence>
<keyword evidence="7" id="KW-0812">Transmembrane</keyword>
<dbReference type="FunFam" id="1.10.8.640:FF:000001">
    <property type="entry name" value="Cytochrome c-type biogenesis protein"/>
    <property type="match status" value="1"/>
</dbReference>
<evidence type="ECO:0000313" key="11">
    <source>
        <dbReference type="Proteomes" id="UP000285310"/>
    </source>
</evidence>
<accession>A0A423Q2K3</accession>
<dbReference type="AlphaFoldDB" id="A0A423Q2K3"/>
<dbReference type="Proteomes" id="UP000285310">
    <property type="component" value="Unassembled WGS sequence"/>
</dbReference>
<evidence type="ECO:0000313" key="10">
    <source>
        <dbReference type="EMBL" id="ROO32783.1"/>
    </source>
</evidence>
<protein>
    <recommendedName>
        <fullName evidence="7">Cytochrome c-type biogenesis protein</fullName>
    </recommendedName>
</protein>
<gene>
    <name evidence="10" type="ORF">SAJA_00665</name>
</gene>
<keyword evidence="7" id="KW-1133">Transmembrane helix</keyword>
<dbReference type="Gene3D" id="1.10.8.640">
    <property type="entry name" value="Cytochrome C biogenesis protein"/>
    <property type="match status" value="1"/>
</dbReference>
<evidence type="ECO:0000256" key="1">
    <source>
        <dbReference type="ARBA" id="ARBA00010342"/>
    </source>
</evidence>
<keyword evidence="6 7" id="KW-0408">Iron</keyword>
<dbReference type="InterPro" id="IPR051263">
    <property type="entry name" value="C-type_cytochrome_biogenesis"/>
</dbReference>
<dbReference type="FunCoup" id="A0A423Q2K3">
    <property type="interactions" value="106"/>
</dbReference>
<dbReference type="EMBL" id="AYKG01000001">
    <property type="protein sequence ID" value="ROO32783.1"/>
    <property type="molecule type" value="Genomic_DNA"/>
</dbReference>
<evidence type="ECO:0000256" key="6">
    <source>
        <dbReference type="ARBA" id="ARBA00023004"/>
    </source>
</evidence>
<keyword evidence="4 7" id="KW-0732">Signal</keyword>
<dbReference type="GO" id="GO:0005886">
    <property type="term" value="C:plasma membrane"/>
    <property type="evidence" value="ECO:0007669"/>
    <property type="project" value="TreeGrafter"/>
</dbReference>
<keyword evidence="3 7" id="KW-0479">Metal-binding</keyword>
<evidence type="ECO:0000256" key="8">
    <source>
        <dbReference type="SAM" id="MobiDB-lite"/>
    </source>
</evidence>
<comment type="function">
    <text evidence="7">Possible subunit of a heme lyase.</text>
</comment>
<proteinExistence type="inferred from homology"/>
<name>A0A423Q2K3_9GAMM</name>
<feature type="domain" description="CcmH/CycL/Ccl2/NrfF N-terminal" evidence="9">
    <location>
        <begin position="10"/>
        <end position="150"/>
    </location>
</feature>
<comment type="similarity">
    <text evidence="1 7">Belongs to the CcmH/CycL/Ccl2/NrfF family.</text>
</comment>
<organism evidence="10 11">
    <name type="scientific">Salinisphaera japonica YTM-1</name>
    <dbReference type="NCBI Taxonomy" id="1209778"/>
    <lineage>
        <taxon>Bacteria</taxon>
        <taxon>Pseudomonadati</taxon>
        <taxon>Pseudomonadota</taxon>
        <taxon>Gammaproteobacteria</taxon>
        <taxon>Salinisphaerales</taxon>
        <taxon>Salinisphaeraceae</taxon>
        <taxon>Salinisphaera</taxon>
    </lineage>
</organism>
<keyword evidence="2 7" id="KW-0349">Heme</keyword>
<dbReference type="InterPro" id="IPR005616">
    <property type="entry name" value="CcmH/CycL/Ccl2/NrfF_N"/>
</dbReference>
<evidence type="ECO:0000256" key="4">
    <source>
        <dbReference type="ARBA" id="ARBA00022729"/>
    </source>
</evidence>
<feature type="compositionally biased region" description="Basic and acidic residues" evidence="8">
    <location>
        <begin position="145"/>
        <end position="165"/>
    </location>
</feature>
<evidence type="ECO:0000256" key="5">
    <source>
        <dbReference type="ARBA" id="ARBA00022748"/>
    </source>
</evidence>
<dbReference type="PANTHER" id="PTHR47870">
    <property type="entry name" value="CYTOCHROME C-TYPE BIOGENESIS PROTEIN CCMH"/>
    <property type="match status" value="1"/>
</dbReference>
<keyword evidence="5" id="KW-0201">Cytochrome c-type biogenesis</keyword>
<evidence type="ECO:0000256" key="3">
    <source>
        <dbReference type="ARBA" id="ARBA00022723"/>
    </source>
</evidence>
<dbReference type="InterPro" id="IPR038297">
    <property type="entry name" value="CcmH/CycL/NrfF/Ccl2_sf"/>
</dbReference>
<dbReference type="GO" id="GO:0017004">
    <property type="term" value="P:cytochrome complex assembly"/>
    <property type="evidence" value="ECO:0007669"/>
    <property type="project" value="UniProtKB-KW"/>
</dbReference>
<evidence type="ECO:0000256" key="2">
    <source>
        <dbReference type="ARBA" id="ARBA00022617"/>
    </source>
</evidence>
<feature type="transmembrane region" description="Helical" evidence="7">
    <location>
        <begin position="105"/>
        <end position="123"/>
    </location>
</feature>
<dbReference type="CDD" id="cd16378">
    <property type="entry name" value="CcmH_N"/>
    <property type="match status" value="1"/>
</dbReference>
<feature type="compositionally biased region" description="Low complexity" evidence="8">
    <location>
        <begin position="132"/>
        <end position="143"/>
    </location>
</feature>
<comment type="caution">
    <text evidence="10">The sequence shown here is derived from an EMBL/GenBank/DDBJ whole genome shotgun (WGS) entry which is preliminary data.</text>
</comment>
<keyword evidence="7" id="KW-0472">Membrane</keyword>
<keyword evidence="11" id="KW-1185">Reference proteome</keyword>
<dbReference type="InParanoid" id="A0A423Q2K3"/>
<dbReference type="Pfam" id="PF03918">
    <property type="entry name" value="CcmH"/>
    <property type="match status" value="1"/>
</dbReference>
<dbReference type="RefSeq" id="WP_245963184.1">
    <property type="nucleotide sequence ID" value="NZ_AYKG01000001.1"/>
</dbReference>
<feature type="region of interest" description="Disordered" evidence="8">
    <location>
        <begin position="132"/>
        <end position="165"/>
    </location>
</feature>
<feature type="signal peptide" evidence="7">
    <location>
        <begin position="1"/>
        <end position="23"/>
    </location>
</feature>
<evidence type="ECO:0000259" key="9">
    <source>
        <dbReference type="Pfam" id="PF03918"/>
    </source>
</evidence>